<dbReference type="AlphaFoldDB" id="A0A418QMZ5"/>
<protein>
    <submittedName>
        <fullName evidence="1">Uncharacterized protein</fullName>
    </submittedName>
</protein>
<keyword evidence="2" id="KW-1185">Reference proteome</keyword>
<accession>A0A418QMZ5</accession>
<dbReference type="Proteomes" id="UP000284250">
    <property type="component" value="Unassembled WGS sequence"/>
</dbReference>
<gene>
    <name evidence="1" type="ORF">D0T11_18685</name>
</gene>
<evidence type="ECO:0000313" key="2">
    <source>
        <dbReference type="Proteomes" id="UP000284250"/>
    </source>
</evidence>
<reference evidence="1 2" key="1">
    <citation type="submission" date="2018-09" db="EMBL/GenBank/DDBJ databases">
        <authorList>
            <person name="Zeman M."/>
            <person name="Pardy F."/>
        </authorList>
    </citation>
    <scope>NUCLEOTIDE SEQUENCE [LARGE SCALE GENOMIC DNA]</scope>
    <source>
        <strain evidence="1 2">CCM 8852</strain>
    </source>
</reference>
<proteinExistence type="predicted"/>
<evidence type="ECO:0000313" key="1">
    <source>
        <dbReference type="EMBL" id="RIY06468.1"/>
    </source>
</evidence>
<name>A0A418QMZ5_9BACT</name>
<sequence>MWLAILLEKFRFTSTWAAGLKSESSFVGNNVIHLNEIGADPTVLIDNTVYPILTTTREDQDITVALKKYETTNTRITDDELYGLPYDKPGSVMAQHRITLEQGMLAHGLYTIAPLSNTARTPIIVTSGEDDGTGRRRMTPGDIIRLKRMYDDAKIPKEGRKLVLAPEHSEDLLLASQVFREQYHIIATGQLLPLYGFELHEDVNAPVYNVGTKVRKAYGAASAPATDANASVAFYNARCFQALGTNKMYHRESALDPETRSSVCGFRQWGIMMPYSRDSQAAIISGRV</sequence>
<dbReference type="EMBL" id="QYCN01000040">
    <property type="protein sequence ID" value="RIY06468.1"/>
    <property type="molecule type" value="Genomic_DNA"/>
</dbReference>
<organism evidence="1 2">
    <name type="scientific">Hymenobacter rubripertinctus</name>
    <dbReference type="NCBI Taxonomy" id="2029981"/>
    <lineage>
        <taxon>Bacteria</taxon>
        <taxon>Pseudomonadati</taxon>
        <taxon>Bacteroidota</taxon>
        <taxon>Cytophagia</taxon>
        <taxon>Cytophagales</taxon>
        <taxon>Hymenobacteraceae</taxon>
        <taxon>Hymenobacter</taxon>
    </lineage>
</organism>
<reference evidence="1 2" key="2">
    <citation type="submission" date="2019-01" db="EMBL/GenBank/DDBJ databases">
        <title>Hymenobacter humicola sp. nov., isolated from soils in Antarctica.</title>
        <authorList>
            <person name="Sedlacek I."/>
            <person name="Holochova P."/>
            <person name="Kralova S."/>
            <person name="Pantucek R."/>
            <person name="Stankova E."/>
            <person name="Vrbovska V."/>
            <person name="Kristofova L."/>
            <person name="Svec P."/>
            <person name="Busse H.-J."/>
        </authorList>
    </citation>
    <scope>NUCLEOTIDE SEQUENCE [LARGE SCALE GENOMIC DNA]</scope>
    <source>
        <strain evidence="1 2">CCM 8852</strain>
    </source>
</reference>
<comment type="caution">
    <text evidence="1">The sequence shown here is derived from an EMBL/GenBank/DDBJ whole genome shotgun (WGS) entry which is preliminary data.</text>
</comment>